<keyword evidence="2" id="KW-0808">Transferase</keyword>
<dbReference type="Pfam" id="PF12804">
    <property type="entry name" value="NTP_transf_3"/>
    <property type="match status" value="1"/>
</dbReference>
<gene>
    <name evidence="2" type="ORF">J2Z43_000573</name>
</gene>
<dbReference type="InterPro" id="IPR025877">
    <property type="entry name" value="MobA-like_NTP_Trfase"/>
</dbReference>
<sequence length="193" mass="22187">MISAIIMASGLSRRMGENKLLLRYGNSILAENVFRVVKEMNFDDVVVVSQYEEIFKLSDKYNFKIIYNKNAEVGQSESIKLGLNNVVNSKGYMFFVADQPFFDIFYLKELVEEFKNDPEYIVIPRSNGKTGNPVIFPCNKKGELMNLQNDEKGKKVIVQSSKIKYVEVPEKMLLDIDTIEDYKRLGGNKDEIN</sequence>
<dbReference type="CDD" id="cd04182">
    <property type="entry name" value="GT_2_like_f"/>
    <property type="match status" value="1"/>
</dbReference>
<dbReference type="PANTHER" id="PTHR43777">
    <property type="entry name" value="MOLYBDENUM COFACTOR CYTIDYLYLTRANSFERASE"/>
    <property type="match status" value="1"/>
</dbReference>
<dbReference type="NCBIfam" id="TIGR03310">
    <property type="entry name" value="matur_MocA_YgfJ"/>
    <property type="match status" value="1"/>
</dbReference>
<keyword evidence="2" id="KW-0548">Nucleotidyltransferase</keyword>
<dbReference type="Proteomes" id="UP000767291">
    <property type="component" value="Unassembled WGS sequence"/>
</dbReference>
<accession>A0ABS4E8E1</accession>
<evidence type="ECO:0000259" key="1">
    <source>
        <dbReference type="Pfam" id="PF12804"/>
    </source>
</evidence>
<name>A0ABS4E8E1_9FIRM</name>
<dbReference type="EC" id="2.7.7.76" evidence="2"/>
<proteinExistence type="predicted"/>
<feature type="domain" description="MobA-like NTP transferase" evidence="1">
    <location>
        <begin position="4"/>
        <end position="159"/>
    </location>
</feature>
<dbReference type="EMBL" id="JAGGJX010000001">
    <property type="protein sequence ID" value="MBP1854183.1"/>
    <property type="molecule type" value="Genomic_DNA"/>
</dbReference>
<dbReference type="Gene3D" id="3.90.550.10">
    <property type="entry name" value="Spore Coat Polysaccharide Biosynthesis Protein SpsA, Chain A"/>
    <property type="match status" value="1"/>
</dbReference>
<keyword evidence="3" id="KW-1185">Reference proteome</keyword>
<reference evidence="2 3" key="1">
    <citation type="submission" date="2021-03" db="EMBL/GenBank/DDBJ databases">
        <title>Genomic Encyclopedia of Type Strains, Phase IV (KMG-IV): sequencing the most valuable type-strain genomes for metagenomic binning, comparative biology and taxonomic classification.</title>
        <authorList>
            <person name="Goeker M."/>
        </authorList>
    </citation>
    <scope>NUCLEOTIDE SEQUENCE [LARGE SCALE GENOMIC DNA]</scope>
    <source>
        <strain evidence="2 3">DSM 1289</strain>
    </source>
</reference>
<dbReference type="InterPro" id="IPR017696">
    <property type="entry name" value="Mo_hydrolase_YgfJ"/>
</dbReference>
<evidence type="ECO:0000313" key="3">
    <source>
        <dbReference type="Proteomes" id="UP000767291"/>
    </source>
</evidence>
<evidence type="ECO:0000313" key="2">
    <source>
        <dbReference type="EMBL" id="MBP1854183.1"/>
    </source>
</evidence>
<dbReference type="SUPFAM" id="SSF53448">
    <property type="entry name" value="Nucleotide-diphospho-sugar transferases"/>
    <property type="match status" value="1"/>
</dbReference>
<organism evidence="2 3">
    <name type="scientific">Metaclostridioides mangenotii</name>
    <dbReference type="NCBI Taxonomy" id="1540"/>
    <lineage>
        <taxon>Bacteria</taxon>
        <taxon>Bacillati</taxon>
        <taxon>Bacillota</taxon>
        <taxon>Clostridia</taxon>
        <taxon>Peptostreptococcales</taxon>
        <taxon>Peptostreptococcaceae</taxon>
        <taxon>Metaclostridioides</taxon>
    </lineage>
</organism>
<comment type="caution">
    <text evidence="2">The sequence shown here is derived from an EMBL/GenBank/DDBJ whole genome shotgun (WGS) entry which is preliminary data.</text>
</comment>
<dbReference type="RefSeq" id="WP_209455743.1">
    <property type="nucleotide sequence ID" value="NZ_BAAACS010000017.1"/>
</dbReference>
<dbReference type="GO" id="GO:0061602">
    <property type="term" value="F:molybdenum cofactor cytidylyltransferase activity"/>
    <property type="evidence" value="ECO:0007669"/>
    <property type="project" value="UniProtKB-EC"/>
</dbReference>
<dbReference type="PANTHER" id="PTHR43777:SF1">
    <property type="entry name" value="MOLYBDENUM COFACTOR CYTIDYLYLTRANSFERASE"/>
    <property type="match status" value="1"/>
</dbReference>
<dbReference type="InterPro" id="IPR029044">
    <property type="entry name" value="Nucleotide-diphossugar_trans"/>
</dbReference>
<protein>
    <submittedName>
        <fullName evidence="2">Molybdenum cofactor cytidylyltransferase</fullName>
        <ecNumber evidence="2">2.7.7.76</ecNumber>
    </submittedName>
</protein>